<keyword evidence="2" id="KW-1185">Reference proteome</keyword>
<dbReference type="EMBL" id="CM042884">
    <property type="protein sequence ID" value="KAI4370755.1"/>
    <property type="molecule type" value="Genomic_DNA"/>
</dbReference>
<organism evidence="1 2">
    <name type="scientific">Melastoma candidum</name>
    <dbReference type="NCBI Taxonomy" id="119954"/>
    <lineage>
        <taxon>Eukaryota</taxon>
        <taxon>Viridiplantae</taxon>
        <taxon>Streptophyta</taxon>
        <taxon>Embryophyta</taxon>
        <taxon>Tracheophyta</taxon>
        <taxon>Spermatophyta</taxon>
        <taxon>Magnoliopsida</taxon>
        <taxon>eudicotyledons</taxon>
        <taxon>Gunneridae</taxon>
        <taxon>Pentapetalae</taxon>
        <taxon>rosids</taxon>
        <taxon>malvids</taxon>
        <taxon>Myrtales</taxon>
        <taxon>Melastomataceae</taxon>
        <taxon>Melastomatoideae</taxon>
        <taxon>Melastomateae</taxon>
        <taxon>Melastoma</taxon>
    </lineage>
</organism>
<accession>A0ACB9QVQ4</accession>
<comment type="caution">
    <text evidence="1">The sequence shown here is derived from an EMBL/GenBank/DDBJ whole genome shotgun (WGS) entry which is preliminary data.</text>
</comment>
<sequence>MTTAGLDIKDYYYSSYKRKAPRRQNFINTVFTSTLGLAAKSLVSFANSSNLVDPHLSSRKWSLSDHFRFATMLFTWASLWFLRLVLDYLPGLGSSPLRQIIRGYTSSQPSSLALQSPSPPPLLTYSSSSSSLAASSASALALPSSSVRTLDMILDDGNGCGGGGPSIKPLGRALSHILALMNEIPPKSTKYQFAMTMADRIMEENARSGSSDLAKVNRFALASAFSRTSSLLYRSLQQSHWGGENGAWPIQILRALPLGSQLDPYIRGMNMFVGAVIRFVKYGAQSWSVGGGLHEGMASRSRGHERELASEKLAQELLWLAGKLRDYEAVDEALAQWSYASGLASACVGSSSRVKGLIIKIIALLSVELSKESTRLPREVKFGMLVLWLPLCCHAGNGFSYPTLSGFEKMETERAIDEVLLTLPASDQEIILTNWIQDFTVSPSDWPNLQGSYDRWCQLTRDIAAVEFT</sequence>
<gene>
    <name evidence="1" type="ORF">MLD38_019067</name>
</gene>
<evidence type="ECO:0000313" key="1">
    <source>
        <dbReference type="EMBL" id="KAI4370755.1"/>
    </source>
</evidence>
<name>A0ACB9QVQ4_9MYRT</name>
<protein>
    <submittedName>
        <fullName evidence="1">Uncharacterized protein</fullName>
    </submittedName>
</protein>
<evidence type="ECO:0000313" key="2">
    <source>
        <dbReference type="Proteomes" id="UP001057402"/>
    </source>
</evidence>
<proteinExistence type="predicted"/>
<dbReference type="Proteomes" id="UP001057402">
    <property type="component" value="Chromosome 5"/>
</dbReference>
<reference evidence="2" key="1">
    <citation type="journal article" date="2023" name="Front. Plant Sci.">
        <title>Chromosomal-level genome assembly of Melastoma candidum provides insights into trichome evolution.</title>
        <authorList>
            <person name="Zhong Y."/>
            <person name="Wu W."/>
            <person name="Sun C."/>
            <person name="Zou P."/>
            <person name="Liu Y."/>
            <person name="Dai S."/>
            <person name="Zhou R."/>
        </authorList>
    </citation>
    <scope>NUCLEOTIDE SEQUENCE [LARGE SCALE GENOMIC DNA]</scope>
</reference>